<dbReference type="Proteomes" id="UP000664658">
    <property type="component" value="Unassembled WGS sequence"/>
</dbReference>
<proteinExistence type="predicted"/>
<name>A0A8I1W8Q1_PLESH</name>
<organism evidence="1 2">
    <name type="scientific">Plesiomonas shigelloides</name>
    <name type="common">Aeromonas shigelloides</name>
    <dbReference type="NCBI Taxonomy" id="703"/>
    <lineage>
        <taxon>Bacteria</taxon>
        <taxon>Pseudomonadati</taxon>
        <taxon>Pseudomonadota</taxon>
        <taxon>Gammaproteobacteria</taxon>
        <taxon>Enterobacterales</taxon>
        <taxon>Enterobacteriaceae</taxon>
        <taxon>Plesiomonas</taxon>
    </lineage>
</organism>
<evidence type="ECO:0000313" key="1">
    <source>
        <dbReference type="EMBL" id="MBO1109922.1"/>
    </source>
</evidence>
<gene>
    <name evidence="1" type="ORF">J2R62_17310</name>
</gene>
<protein>
    <submittedName>
        <fullName evidence="1">Uncharacterized protein</fullName>
    </submittedName>
</protein>
<dbReference type="EMBL" id="JAFNAA010000079">
    <property type="protein sequence ID" value="MBO1109922.1"/>
    <property type="molecule type" value="Genomic_DNA"/>
</dbReference>
<accession>A0A8I1W8Q1</accession>
<dbReference type="AlphaFoldDB" id="A0A8I1W8Q1"/>
<comment type="caution">
    <text evidence="1">The sequence shown here is derived from an EMBL/GenBank/DDBJ whole genome shotgun (WGS) entry which is preliminary data.</text>
</comment>
<evidence type="ECO:0000313" key="2">
    <source>
        <dbReference type="Proteomes" id="UP000664658"/>
    </source>
</evidence>
<reference evidence="1" key="1">
    <citation type="submission" date="2021-03" db="EMBL/GenBank/DDBJ databases">
        <title>Plesiomonas shigelloides zfcc0051, isolated from zebrafish feces.</title>
        <authorList>
            <person name="Vanderhoek Z."/>
            <person name="Gaulke C."/>
        </authorList>
    </citation>
    <scope>NUCLEOTIDE SEQUENCE</scope>
    <source>
        <strain evidence="1">Zfcc0051</strain>
    </source>
</reference>
<dbReference type="RefSeq" id="WP_207542838.1">
    <property type="nucleotide sequence ID" value="NZ_JAFNAA010000079.1"/>
</dbReference>
<sequence>MLEESGNPKGLKSDLCEALAASSGISVGSIKAKVGNYKSEFGLTRETNSSEATKYLASSFGNLSVKELNILLNGYILGKTELNT</sequence>